<evidence type="ECO:0000313" key="3">
    <source>
        <dbReference type="EMBL" id="AHF15500.1"/>
    </source>
</evidence>
<reference evidence="3 4" key="1">
    <citation type="submission" date="2013-12" db="EMBL/GenBank/DDBJ databases">
        <authorList>
            <consortium name="DOE Joint Genome Institute"/>
            <person name="Eisen J."/>
            <person name="Huntemann M."/>
            <person name="Han J."/>
            <person name="Chen A."/>
            <person name="Kyrpides N."/>
            <person name="Mavromatis K."/>
            <person name="Markowitz V."/>
            <person name="Palaniappan K."/>
            <person name="Ivanova N."/>
            <person name="Schaumberg A."/>
            <person name="Pati A."/>
            <person name="Liolios K."/>
            <person name="Nordberg H.P."/>
            <person name="Cantor M.N."/>
            <person name="Hua S.X."/>
            <person name="Woyke T."/>
        </authorList>
    </citation>
    <scope>NUCLEOTIDE SEQUENCE [LARGE SCALE GENOMIC DNA]</scope>
    <source>
        <strain evidence="4">DSM 19437</strain>
    </source>
</reference>
<dbReference type="HAMAP" id="MF_00758">
    <property type="entry name" value="UPF0301"/>
    <property type="match status" value="1"/>
</dbReference>
<dbReference type="STRING" id="929713.NIASO_10730"/>
<dbReference type="InterPro" id="IPR003774">
    <property type="entry name" value="AlgH-like"/>
</dbReference>
<dbReference type="RefSeq" id="WP_008585457.1">
    <property type="nucleotide sequence ID" value="NZ_CP007035.1"/>
</dbReference>
<evidence type="ECO:0000256" key="1">
    <source>
        <dbReference type="ARBA" id="ARBA00009600"/>
    </source>
</evidence>
<protein>
    <recommendedName>
        <fullName evidence="2">UPF0301 protein NIASO_10730</fullName>
    </recommendedName>
</protein>
<dbReference type="eggNOG" id="COG1678">
    <property type="taxonomic scope" value="Bacteria"/>
</dbReference>
<dbReference type="KEGG" id="nso:NIASO_10730"/>
<dbReference type="Proteomes" id="UP000003586">
    <property type="component" value="Chromosome"/>
</dbReference>
<dbReference type="Gene3D" id="3.40.1740.10">
    <property type="entry name" value="VC0467-like"/>
    <property type="match status" value="1"/>
</dbReference>
<dbReference type="AlphaFoldDB" id="W0EXE9"/>
<dbReference type="Pfam" id="PF02622">
    <property type="entry name" value="DUF179"/>
    <property type="match status" value="1"/>
</dbReference>
<dbReference type="PANTHER" id="PTHR30327:SF1">
    <property type="entry name" value="UPF0301 PROTEIN YQGE"/>
    <property type="match status" value="1"/>
</dbReference>
<dbReference type="OrthoDB" id="9807486at2"/>
<keyword evidence="4" id="KW-1185">Reference proteome</keyword>
<gene>
    <name evidence="3" type="ORF">NIASO_10730</name>
</gene>
<accession>W0EXE9</accession>
<organism evidence="3 4">
    <name type="scientific">Niabella soli DSM 19437</name>
    <dbReference type="NCBI Taxonomy" id="929713"/>
    <lineage>
        <taxon>Bacteria</taxon>
        <taxon>Pseudomonadati</taxon>
        <taxon>Bacteroidota</taxon>
        <taxon>Chitinophagia</taxon>
        <taxon>Chitinophagales</taxon>
        <taxon>Chitinophagaceae</taxon>
        <taxon>Niabella</taxon>
    </lineage>
</organism>
<sequence>MEPANGTFLIANPHLNDPNFVRTVVFLCEHGTEGSVGFVMNRKTDQTIGDLIPELEGQLFPIYEGGPVGMDSIHFLHQYPNELPGGKEITDGIYWGGNFETLMALMSAGQIDANKVRFFLGYSGWGEAQLDMEMEEKTWIVAKARRDFVFCSNERELWKDILKHLGGDYELIINAPIDPRLN</sequence>
<proteinExistence type="inferred from homology"/>
<dbReference type="HOGENOM" id="CLU_057596_2_1_10"/>
<name>W0EXE9_9BACT</name>
<dbReference type="GO" id="GO:0005829">
    <property type="term" value="C:cytosol"/>
    <property type="evidence" value="ECO:0007669"/>
    <property type="project" value="TreeGrafter"/>
</dbReference>
<evidence type="ECO:0000313" key="4">
    <source>
        <dbReference type="Proteomes" id="UP000003586"/>
    </source>
</evidence>
<dbReference type="PANTHER" id="PTHR30327">
    <property type="entry name" value="UNCHARACTERIZED PROTEIN YQGE"/>
    <property type="match status" value="1"/>
</dbReference>
<evidence type="ECO:0000256" key="2">
    <source>
        <dbReference type="HAMAP-Rule" id="MF_00758"/>
    </source>
</evidence>
<dbReference type="SUPFAM" id="SSF143456">
    <property type="entry name" value="VC0467-like"/>
    <property type="match status" value="1"/>
</dbReference>
<dbReference type="EMBL" id="CP007035">
    <property type="protein sequence ID" value="AHF15500.1"/>
    <property type="molecule type" value="Genomic_DNA"/>
</dbReference>
<comment type="similarity">
    <text evidence="1 2">Belongs to the UPF0301 (AlgH) family.</text>
</comment>